<organism evidence="2 3">
    <name type="scientific">Caballeronia udeis</name>
    <dbReference type="NCBI Taxonomy" id="1232866"/>
    <lineage>
        <taxon>Bacteria</taxon>
        <taxon>Pseudomonadati</taxon>
        <taxon>Pseudomonadota</taxon>
        <taxon>Betaproteobacteria</taxon>
        <taxon>Burkholderiales</taxon>
        <taxon>Burkholderiaceae</taxon>
        <taxon>Caballeronia</taxon>
    </lineage>
</organism>
<evidence type="ECO:0000256" key="1">
    <source>
        <dbReference type="SAM" id="MobiDB-lite"/>
    </source>
</evidence>
<feature type="region of interest" description="Disordered" evidence="1">
    <location>
        <begin position="91"/>
        <end position="117"/>
    </location>
</feature>
<dbReference type="AlphaFoldDB" id="A0A158GQG1"/>
<name>A0A158GQG1_9BURK</name>
<evidence type="ECO:0000313" key="2">
    <source>
        <dbReference type="EMBL" id="SAL34051.1"/>
    </source>
</evidence>
<accession>A0A158GQG1</accession>
<evidence type="ECO:0000313" key="3">
    <source>
        <dbReference type="Proteomes" id="UP000054683"/>
    </source>
</evidence>
<dbReference type="EMBL" id="FCOK02000018">
    <property type="protein sequence ID" value="SAL34051.1"/>
    <property type="molecule type" value="Genomic_DNA"/>
</dbReference>
<reference evidence="2 3" key="1">
    <citation type="submission" date="2016-01" db="EMBL/GenBank/DDBJ databases">
        <authorList>
            <person name="Oliw E.H."/>
        </authorList>
    </citation>
    <scope>NUCLEOTIDE SEQUENCE [LARGE SCALE GENOMIC DNA]</scope>
    <source>
        <strain evidence="2">LMG 27134</strain>
    </source>
</reference>
<feature type="compositionally biased region" description="Basic and acidic residues" evidence="1">
    <location>
        <begin position="95"/>
        <end position="107"/>
    </location>
</feature>
<sequence length="117" mass="12940">MTSQYEHPANPALPSITVRAATGQLRVVSVWQAFGRYAVQAQRTTVHCKRKSGLEEMTVVFESISLAELSEIVRRLNALSWVSAASLHVATGAASRERDRSRTEHQSHTPVGEEQEP</sequence>
<proteinExistence type="predicted"/>
<gene>
    <name evidence="2" type="ORF">AWB69_03092</name>
</gene>
<dbReference type="Proteomes" id="UP000054683">
    <property type="component" value="Unassembled WGS sequence"/>
</dbReference>
<protein>
    <submittedName>
        <fullName evidence="2">Uncharacterized protein</fullName>
    </submittedName>
</protein>